<keyword evidence="3 6" id="KW-0378">Hydrolase</keyword>
<protein>
    <recommendedName>
        <fullName evidence="7">Peptidase M48 domain-containing protein</fullName>
    </recommendedName>
</protein>
<dbReference type="Gene3D" id="3.30.2010.10">
    <property type="entry name" value="Metalloproteases ('zincins'), catalytic domain"/>
    <property type="match status" value="1"/>
</dbReference>
<dbReference type="PANTHER" id="PTHR22726:SF1">
    <property type="entry name" value="METALLOENDOPEPTIDASE OMA1, MITOCHONDRIAL"/>
    <property type="match status" value="1"/>
</dbReference>
<proteinExistence type="inferred from homology"/>
<comment type="cofactor">
    <cofactor evidence="6">
        <name>Zn(2+)</name>
        <dbReference type="ChEBI" id="CHEBI:29105"/>
    </cofactor>
    <text evidence="6">Binds 1 zinc ion per subunit.</text>
</comment>
<keyword evidence="1 6" id="KW-0645">Protease</keyword>
<evidence type="ECO:0000313" key="8">
    <source>
        <dbReference type="EMBL" id="GAA4453959.1"/>
    </source>
</evidence>
<sequence>MESYLTANNFGNRLSGFQWEFTLIKSPQVNAWAMPGGKVAFYTGIIPYTQNEAGVAAVMGHEISHAIAEHGNERMSEGLLASGLIQGGQAALGAVAQSRPRETRALLLQAVGAALPIGYQLGRGLPHSRAQETEADKLGLIFMAMAGYDPREAVNFWSRMSKAGGSRRKPPEFLSTHPSDQRRISNLQKMMPEALKYYNQRRGQTYTSR</sequence>
<keyword evidence="9" id="KW-1185">Reference proteome</keyword>
<evidence type="ECO:0000256" key="4">
    <source>
        <dbReference type="ARBA" id="ARBA00022833"/>
    </source>
</evidence>
<evidence type="ECO:0000259" key="7">
    <source>
        <dbReference type="Pfam" id="PF01435"/>
    </source>
</evidence>
<dbReference type="PANTHER" id="PTHR22726">
    <property type="entry name" value="METALLOENDOPEPTIDASE OMA1"/>
    <property type="match status" value="1"/>
</dbReference>
<gene>
    <name evidence="8" type="ORF">GCM10023189_19810</name>
</gene>
<dbReference type="Pfam" id="PF01435">
    <property type="entry name" value="Peptidase_M48"/>
    <property type="match status" value="1"/>
</dbReference>
<dbReference type="CDD" id="cd07331">
    <property type="entry name" value="M48C_Oma1_like"/>
    <property type="match status" value="1"/>
</dbReference>
<comment type="caution">
    <text evidence="8">The sequence shown here is derived from an EMBL/GenBank/DDBJ whole genome shotgun (WGS) entry which is preliminary data.</text>
</comment>
<evidence type="ECO:0000256" key="6">
    <source>
        <dbReference type="RuleBase" id="RU003983"/>
    </source>
</evidence>
<dbReference type="EMBL" id="BAABHD010000023">
    <property type="protein sequence ID" value="GAA4453959.1"/>
    <property type="molecule type" value="Genomic_DNA"/>
</dbReference>
<keyword evidence="2" id="KW-0479">Metal-binding</keyword>
<organism evidence="8 9">
    <name type="scientific">Nibrella saemangeumensis</name>
    <dbReference type="NCBI Taxonomy" id="1084526"/>
    <lineage>
        <taxon>Bacteria</taxon>
        <taxon>Pseudomonadati</taxon>
        <taxon>Bacteroidota</taxon>
        <taxon>Cytophagia</taxon>
        <taxon>Cytophagales</taxon>
        <taxon>Spirosomataceae</taxon>
        <taxon>Nibrella</taxon>
    </lineage>
</organism>
<evidence type="ECO:0000256" key="5">
    <source>
        <dbReference type="ARBA" id="ARBA00023049"/>
    </source>
</evidence>
<evidence type="ECO:0000256" key="2">
    <source>
        <dbReference type="ARBA" id="ARBA00022723"/>
    </source>
</evidence>
<dbReference type="Proteomes" id="UP001501175">
    <property type="component" value="Unassembled WGS sequence"/>
</dbReference>
<reference evidence="9" key="1">
    <citation type="journal article" date="2019" name="Int. J. Syst. Evol. Microbiol.">
        <title>The Global Catalogue of Microorganisms (GCM) 10K type strain sequencing project: providing services to taxonomists for standard genome sequencing and annotation.</title>
        <authorList>
            <consortium name="The Broad Institute Genomics Platform"/>
            <consortium name="The Broad Institute Genome Sequencing Center for Infectious Disease"/>
            <person name="Wu L."/>
            <person name="Ma J."/>
        </authorList>
    </citation>
    <scope>NUCLEOTIDE SEQUENCE [LARGE SCALE GENOMIC DNA]</scope>
    <source>
        <strain evidence="9">JCM 17927</strain>
    </source>
</reference>
<evidence type="ECO:0000313" key="9">
    <source>
        <dbReference type="Proteomes" id="UP001501175"/>
    </source>
</evidence>
<keyword evidence="4 6" id="KW-0862">Zinc</keyword>
<comment type="similarity">
    <text evidence="6">Belongs to the peptidase M48 family.</text>
</comment>
<dbReference type="InterPro" id="IPR001915">
    <property type="entry name" value="Peptidase_M48"/>
</dbReference>
<accession>A0ABP8MS58</accession>
<feature type="domain" description="Peptidase M48" evidence="7">
    <location>
        <begin position="17"/>
        <end position="190"/>
    </location>
</feature>
<keyword evidence="5 6" id="KW-0482">Metalloprotease</keyword>
<evidence type="ECO:0000256" key="1">
    <source>
        <dbReference type="ARBA" id="ARBA00022670"/>
    </source>
</evidence>
<dbReference type="InterPro" id="IPR051156">
    <property type="entry name" value="Mito/Outer_Membr_Metalloprot"/>
</dbReference>
<name>A0ABP8MS58_9BACT</name>
<evidence type="ECO:0000256" key="3">
    <source>
        <dbReference type="ARBA" id="ARBA00022801"/>
    </source>
</evidence>